<dbReference type="PANTHER" id="PTHR30097">
    <property type="entry name" value="CATION EFFLUX SYSTEM PROTEIN CUSB"/>
    <property type="match status" value="1"/>
</dbReference>
<sequence length="384" mass="43267">MNTYFTKLIPHLFILLGLVFWSACGGEKSESDAIEVSESTSGNPGIFVTKDQFETMKMEWGTLDSRTFSEELSIQGSIKVPVEGMQDITAYYGGYVSGLKLIEGEEVKRGQVLFYLENPEFVRLQQEYLEVKSQIGFLKAEFERQETLYSEQIASQKNLLKTKADYQSALAKEASLKEQLRMIHIDADELKPENIRSRAPIIAPISGFVEEIFVVPGAYLQASDRALSLLNKDHLHVEFKLFEKDASKLQVGQKIKVRIPEEVESTFEAEVYVIGQAVNLDRQILVHAHLNDEVDQKKLVPGMYVEGKLQLAPEEGMSLPETAVLSEDDKSYILILSEENEKGYELEKIEVTIGPTQEGYTQVNPKKDINSDRQVLVKGGFSLI</sequence>
<dbReference type="SUPFAM" id="SSF111369">
    <property type="entry name" value="HlyD-like secretion proteins"/>
    <property type="match status" value="1"/>
</dbReference>
<dbReference type="GO" id="GO:0015679">
    <property type="term" value="P:plasma membrane copper ion transport"/>
    <property type="evidence" value="ECO:0007669"/>
    <property type="project" value="TreeGrafter"/>
</dbReference>
<accession>A0A1I2T789</accession>
<keyword evidence="2" id="KW-0813">Transport</keyword>
<dbReference type="Proteomes" id="UP000199642">
    <property type="component" value="Unassembled WGS sequence"/>
</dbReference>
<dbReference type="GO" id="GO:0030313">
    <property type="term" value="C:cell envelope"/>
    <property type="evidence" value="ECO:0007669"/>
    <property type="project" value="TreeGrafter"/>
</dbReference>
<dbReference type="EMBL" id="FOPC01000005">
    <property type="protein sequence ID" value="SFG60803.1"/>
    <property type="molecule type" value="Genomic_DNA"/>
</dbReference>
<dbReference type="RefSeq" id="WP_092790903.1">
    <property type="nucleotide sequence ID" value="NZ_FOPC01000005.1"/>
</dbReference>
<name>A0A1I2T789_9BACT</name>
<evidence type="ECO:0000256" key="2">
    <source>
        <dbReference type="ARBA" id="ARBA00022448"/>
    </source>
</evidence>
<dbReference type="Gene3D" id="2.40.30.170">
    <property type="match status" value="1"/>
</dbReference>
<organism evidence="3 4">
    <name type="scientific">Algoriphagus hitonicola</name>
    <dbReference type="NCBI Taxonomy" id="435880"/>
    <lineage>
        <taxon>Bacteria</taxon>
        <taxon>Pseudomonadati</taxon>
        <taxon>Bacteroidota</taxon>
        <taxon>Cytophagia</taxon>
        <taxon>Cytophagales</taxon>
        <taxon>Cyclobacteriaceae</taxon>
        <taxon>Algoriphagus</taxon>
    </lineage>
</organism>
<dbReference type="STRING" id="435880.SAMN04487988_105246"/>
<dbReference type="Gene3D" id="1.10.287.470">
    <property type="entry name" value="Helix hairpin bin"/>
    <property type="match status" value="1"/>
</dbReference>
<protein>
    <submittedName>
        <fullName evidence="3">Membrane fusion protein, cobalt-zinc-cadmium efflux system</fullName>
    </submittedName>
</protein>
<dbReference type="NCBIfam" id="TIGR01730">
    <property type="entry name" value="RND_mfp"/>
    <property type="match status" value="1"/>
</dbReference>
<comment type="similarity">
    <text evidence="1">Belongs to the membrane fusion protein (MFP) (TC 8.A.1) family.</text>
</comment>
<proteinExistence type="inferred from homology"/>
<reference evidence="4" key="1">
    <citation type="submission" date="2016-10" db="EMBL/GenBank/DDBJ databases">
        <authorList>
            <person name="Varghese N."/>
            <person name="Submissions S."/>
        </authorList>
    </citation>
    <scope>NUCLEOTIDE SEQUENCE [LARGE SCALE GENOMIC DNA]</scope>
    <source>
        <strain evidence="4">DSM 19315</strain>
    </source>
</reference>
<evidence type="ECO:0000256" key="1">
    <source>
        <dbReference type="ARBA" id="ARBA00009477"/>
    </source>
</evidence>
<evidence type="ECO:0000313" key="3">
    <source>
        <dbReference type="EMBL" id="SFG60803.1"/>
    </source>
</evidence>
<dbReference type="GO" id="GO:0016020">
    <property type="term" value="C:membrane"/>
    <property type="evidence" value="ECO:0007669"/>
    <property type="project" value="InterPro"/>
</dbReference>
<evidence type="ECO:0000313" key="4">
    <source>
        <dbReference type="Proteomes" id="UP000199642"/>
    </source>
</evidence>
<dbReference type="PROSITE" id="PS51257">
    <property type="entry name" value="PROKAR_LIPOPROTEIN"/>
    <property type="match status" value="1"/>
</dbReference>
<dbReference type="InterPro" id="IPR006143">
    <property type="entry name" value="RND_pump_MFP"/>
</dbReference>
<dbReference type="InterPro" id="IPR051909">
    <property type="entry name" value="MFP_Cation_Efflux"/>
</dbReference>
<dbReference type="GO" id="GO:0022857">
    <property type="term" value="F:transmembrane transporter activity"/>
    <property type="evidence" value="ECO:0007669"/>
    <property type="project" value="InterPro"/>
</dbReference>
<dbReference type="GO" id="GO:0060003">
    <property type="term" value="P:copper ion export"/>
    <property type="evidence" value="ECO:0007669"/>
    <property type="project" value="TreeGrafter"/>
</dbReference>
<dbReference type="AlphaFoldDB" id="A0A1I2T789"/>
<gene>
    <name evidence="3" type="ORF">SAMN04487988_105246</name>
</gene>
<keyword evidence="4" id="KW-1185">Reference proteome</keyword>
<dbReference type="Gene3D" id="2.40.420.20">
    <property type="match status" value="1"/>
</dbReference>
<dbReference type="Gene3D" id="2.40.50.100">
    <property type="match status" value="1"/>
</dbReference>
<dbReference type="OrthoDB" id="9814657at2"/>
<dbReference type="PANTHER" id="PTHR30097:SF4">
    <property type="entry name" value="SLR6042 PROTEIN"/>
    <property type="match status" value="1"/>
</dbReference>